<dbReference type="InterPro" id="IPR045683">
    <property type="entry name" value="DUF6192"/>
</dbReference>
<organism evidence="1 2">
    <name type="scientific">Streptomyces ochraceiscleroticus</name>
    <dbReference type="NCBI Taxonomy" id="47761"/>
    <lineage>
        <taxon>Bacteria</taxon>
        <taxon>Bacillati</taxon>
        <taxon>Actinomycetota</taxon>
        <taxon>Actinomycetes</taxon>
        <taxon>Kitasatosporales</taxon>
        <taxon>Streptomycetaceae</taxon>
        <taxon>Streptomyces</taxon>
    </lineage>
</organism>
<keyword evidence="2" id="KW-1185">Reference proteome</keyword>
<reference evidence="2" key="1">
    <citation type="journal article" date="2019" name="Int. J. Syst. Evol. Microbiol.">
        <title>The Global Catalogue of Microorganisms (GCM) 10K type strain sequencing project: providing services to taxonomists for standard genome sequencing and annotation.</title>
        <authorList>
            <consortium name="The Broad Institute Genomics Platform"/>
            <consortium name="The Broad Institute Genome Sequencing Center for Infectious Disease"/>
            <person name="Wu L."/>
            <person name="Ma J."/>
        </authorList>
    </citation>
    <scope>NUCLEOTIDE SEQUENCE [LARGE SCALE GENOMIC DNA]</scope>
    <source>
        <strain evidence="2">CGMCC 1.15180</strain>
    </source>
</reference>
<dbReference type="RefSeq" id="WP_157848980.1">
    <property type="nucleotide sequence ID" value="NZ_JBHSPX010000004.1"/>
</dbReference>
<dbReference type="Proteomes" id="UP001596139">
    <property type="component" value="Unassembled WGS sequence"/>
</dbReference>
<proteinExistence type="predicted"/>
<evidence type="ECO:0000313" key="2">
    <source>
        <dbReference type="Proteomes" id="UP001596139"/>
    </source>
</evidence>
<protein>
    <submittedName>
        <fullName evidence="1">DUF6192 family protein</fullName>
    </submittedName>
</protein>
<name>A0ABW1MMZ9_9ACTN</name>
<comment type="caution">
    <text evidence="1">The sequence shown here is derived from an EMBL/GenBank/DDBJ whole genome shotgun (WGS) entry which is preliminary data.</text>
</comment>
<accession>A0ABW1MMZ9</accession>
<sequence length="62" mass="6668">MPAAEQRPAVTDGVPPKARTEAIRGLADDEQVAAEAATRLLHRPDAAFKTMSDDYPDYGLTV</sequence>
<evidence type="ECO:0000313" key="1">
    <source>
        <dbReference type="EMBL" id="MFC6064332.1"/>
    </source>
</evidence>
<dbReference type="EMBL" id="JBHSPX010000004">
    <property type="protein sequence ID" value="MFC6064332.1"/>
    <property type="molecule type" value="Genomic_DNA"/>
</dbReference>
<dbReference type="Pfam" id="PF19691">
    <property type="entry name" value="DUF6192"/>
    <property type="match status" value="1"/>
</dbReference>
<gene>
    <name evidence="1" type="ORF">ACFP4F_17515</name>
</gene>